<organism evidence="1 2">
    <name type="scientific">Kribbella turkmenica</name>
    <dbReference type="NCBI Taxonomy" id="2530375"/>
    <lineage>
        <taxon>Bacteria</taxon>
        <taxon>Bacillati</taxon>
        <taxon>Actinomycetota</taxon>
        <taxon>Actinomycetes</taxon>
        <taxon>Propionibacteriales</taxon>
        <taxon>Kribbellaceae</taxon>
        <taxon>Kribbella</taxon>
    </lineage>
</organism>
<accession>A0A4R4X4K2</accession>
<evidence type="ECO:0008006" key="3">
    <source>
        <dbReference type="Google" id="ProtNLM"/>
    </source>
</evidence>
<dbReference type="OrthoDB" id="3798740at2"/>
<dbReference type="RefSeq" id="WP_132320542.1">
    <property type="nucleotide sequence ID" value="NZ_SMKR01000057.1"/>
</dbReference>
<gene>
    <name evidence="1" type="ORF">E1218_15250</name>
</gene>
<name>A0A4R4X4K2_9ACTN</name>
<dbReference type="SUPFAM" id="SSF56059">
    <property type="entry name" value="Glutathione synthetase ATP-binding domain-like"/>
    <property type="match status" value="1"/>
</dbReference>
<dbReference type="AlphaFoldDB" id="A0A4R4X4K2"/>
<proteinExistence type="predicted"/>
<protein>
    <recommendedName>
        <fullName evidence="3">Circularly permuted type 2 ATP-grasp protein</fullName>
    </recommendedName>
</protein>
<dbReference type="Proteomes" id="UP000295172">
    <property type="component" value="Unassembled WGS sequence"/>
</dbReference>
<comment type="caution">
    <text evidence="1">The sequence shown here is derived from an EMBL/GenBank/DDBJ whole genome shotgun (WGS) entry which is preliminary data.</text>
</comment>
<reference evidence="1 2" key="1">
    <citation type="submission" date="2019-02" db="EMBL/GenBank/DDBJ databases">
        <title>Draft genome sequences of novel Actinobacteria.</title>
        <authorList>
            <person name="Sahin N."/>
            <person name="Ay H."/>
            <person name="Saygin H."/>
        </authorList>
    </citation>
    <scope>NUCLEOTIDE SEQUENCE [LARGE SCALE GENOMIC DNA]</scope>
    <source>
        <strain evidence="1 2">16K104</strain>
    </source>
</reference>
<dbReference type="EMBL" id="SMKR01000057">
    <property type="protein sequence ID" value="TDD25261.1"/>
    <property type="molecule type" value="Genomic_DNA"/>
</dbReference>
<sequence>MTDLWPHLSEEVRTALVARGVESWQRVYDGVATHNKEWRPLRPPIMPASAYTAMTDISATVARLILATCLRRATTAGELRRALGMPDGAIDLLDEALPLTDDLIGGVRADILLAGGTPYVVEANIDSALGGAHDSDGVAQRFLKAYDGDPVLGGIGLTAPPSAVDARYEAVRSALELTGQDRLAMLFTTGGTYPGSQDGRAMIKLLEPFSDRGRELGLDMRVYPVEWVTLDDAGRLCVDDGPIDGVLRMFVPQGTKPSAGLDALATAVRTKTVRMFTASASWLLASKSIFAWLWEDVDLLSADDAEVLRRHVPQTFVLSAGLRPRAVADQGRFVLKPSGSYGGVGVVVGPEVSAHDWHAALDAAIAEGGYVLQAHVPVDRLTMQFVEVATGEVHEAAVPFCIAPYLFGGTPAGAYLRFAVPGAGPVVNVGQGALTSGLLLAAERPESG</sequence>
<evidence type="ECO:0000313" key="1">
    <source>
        <dbReference type="EMBL" id="TDD25261.1"/>
    </source>
</evidence>
<evidence type="ECO:0000313" key="2">
    <source>
        <dbReference type="Proteomes" id="UP000295172"/>
    </source>
</evidence>
<keyword evidence="2" id="KW-1185">Reference proteome</keyword>